<dbReference type="GO" id="GO:0008234">
    <property type="term" value="F:cysteine-type peptidase activity"/>
    <property type="evidence" value="ECO:0007669"/>
    <property type="project" value="InterPro"/>
</dbReference>
<reference evidence="6" key="1">
    <citation type="submission" date="2022-04" db="EMBL/GenBank/DDBJ databases">
        <title>Carnegiea gigantea Genome sequencing and assembly v2.</title>
        <authorList>
            <person name="Copetti D."/>
            <person name="Sanderson M.J."/>
            <person name="Burquez A."/>
            <person name="Wojciechowski M.F."/>
        </authorList>
    </citation>
    <scope>NUCLEOTIDE SEQUENCE</scope>
    <source>
        <strain evidence="6">SGP5-SGP5p</strain>
        <tissue evidence="6">Aerial part</tissue>
    </source>
</reference>
<evidence type="ECO:0000256" key="3">
    <source>
        <dbReference type="ARBA" id="ARBA00022801"/>
    </source>
</evidence>
<feature type="region of interest" description="Disordered" evidence="4">
    <location>
        <begin position="77"/>
        <end position="103"/>
    </location>
</feature>
<protein>
    <recommendedName>
        <fullName evidence="5">Ubiquitin-like protease family profile domain-containing protein</fullName>
    </recommendedName>
</protein>
<gene>
    <name evidence="6" type="ORF">Cgig2_031117</name>
</gene>
<evidence type="ECO:0000313" key="7">
    <source>
        <dbReference type="Proteomes" id="UP001153076"/>
    </source>
</evidence>
<keyword evidence="7" id="KW-1185">Reference proteome</keyword>
<dbReference type="SUPFAM" id="SSF54001">
    <property type="entry name" value="Cysteine proteinases"/>
    <property type="match status" value="1"/>
</dbReference>
<evidence type="ECO:0000259" key="5">
    <source>
        <dbReference type="Pfam" id="PF02902"/>
    </source>
</evidence>
<keyword evidence="2" id="KW-0645">Protease</keyword>
<feature type="compositionally biased region" description="Basic and acidic residues" evidence="4">
    <location>
        <begin position="77"/>
        <end position="87"/>
    </location>
</feature>
<evidence type="ECO:0000256" key="4">
    <source>
        <dbReference type="SAM" id="MobiDB-lite"/>
    </source>
</evidence>
<dbReference type="InterPro" id="IPR038765">
    <property type="entry name" value="Papain-like_cys_pep_sf"/>
</dbReference>
<feature type="domain" description="Ubiquitin-like protease family profile" evidence="5">
    <location>
        <begin position="300"/>
        <end position="347"/>
    </location>
</feature>
<dbReference type="AlphaFoldDB" id="A0A9Q1Q7J7"/>
<comment type="similarity">
    <text evidence="1">Belongs to the peptidase C48 family.</text>
</comment>
<dbReference type="Proteomes" id="UP001153076">
    <property type="component" value="Unassembled WGS sequence"/>
</dbReference>
<accession>A0A9Q1Q7J7</accession>
<organism evidence="6 7">
    <name type="scientific">Carnegiea gigantea</name>
    <dbReference type="NCBI Taxonomy" id="171969"/>
    <lineage>
        <taxon>Eukaryota</taxon>
        <taxon>Viridiplantae</taxon>
        <taxon>Streptophyta</taxon>
        <taxon>Embryophyta</taxon>
        <taxon>Tracheophyta</taxon>
        <taxon>Spermatophyta</taxon>
        <taxon>Magnoliopsida</taxon>
        <taxon>eudicotyledons</taxon>
        <taxon>Gunneridae</taxon>
        <taxon>Pentapetalae</taxon>
        <taxon>Caryophyllales</taxon>
        <taxon>Cactineae</taxon>
        <taxon>Cactaceae</taxon>
        <taxon>Cactoideae</taxon>
        <taxon>Echinocereeae</taxon>
        <taxon>Carnegiea</taxon>
    </lineage>
</organism>
<dbReference type="InterPro" id="IPR003653">
    <property type="entry name" value="Peptidase_C48_C"/>
</dbReference>
<evidence type="ECO:0000313" key="6">
    <source>
        <dbReference type="EMBL" id="KAJ8431085.1"/>
    </source>
</evidence>
<name>A0A9Q1Q7J7_9CARY</name>
<dbReference type="GO" id="GO:0006508">
    <property type="term" value="P:proteolysis"/>
    <property type="evidence" value="ECO:0007669"/>
    <property type="project" value="UniProtKB-KW"/>
</dbReference>
<proteinExistence type="inferred from homology"/>
<dbReference type="Gene3D" id="3.40.395.10">
    <property type="entry name" value="Adenoviral Proteinase, Chain A"/>
    <property type="match status" value="1"/>
</dbReference>
<comment type="caution">
    <text evidence="6">The sequence shown here is derived from an EMBL/GenBank/DDBJ whole genome shotgun (WGS) entry which is preliminary data.</text>
</comment>
<dbReference type="EMBL" id="JAKOGI010000723">
    <property type="protein sequence ID" value="KAJ8431085.1"/>
    <property type="molecule type" value="Genomic_DNA"/>
</dbReference>
<sequence>MARAGSLTWQVGSWDSVDNGGRYDAFDLVAGIKESKGHSEHQDARHQPGADFQVGIDSESGMESLLQTGHDVGKATEYDSNKHKGGEEDATLTTTRHLPRDSCKDDEAVAGHTLGGKGVSMTPISLARNVEVGAIARTGRLGNDVMIEPDMRSIEHGQTMAQKSTDVDGAAADEPWVDPPLGTSVEGVTNPKGARKWQKDITKGITGAETACAGNDPCEGSVDLELLTGYIAVPLLAMELEFLNNARSEYKGLQPNSKLEEDLKKCMPKLVLASGLHGLINVVILYDKECISGKIWDSFKPALHADLRYVFMPLLETTERHWLLLVADLCEHYFLVYDSLSSAVHKSMQALVDSAMIRNCYLLLEHNFCLSFQPTLVGGVNHVTQVVVSVGTSEEDCVSACIPTIKHLR</sequence>
<dbReference type="Pfam" id="PF02902">
    <property type="entry name" value="Peptidase_C48"/>
    <property type="match status" value="1"/>
</dbReference>
<evidence type="ECO:0000256" key="2">
    <source>
        <dbReference type="ARBA" id="ARBA00022670"/>
    </source>
</evidence>
<keyword evidence="3" id="KW-0378">Hydrolase</keyword>
<evidence type="ECO:0000256" key="1">
    <source>
        <dbReference type="ARBA" id="ARBA00005234"/>
    </source>
</evidence>